<accession>A0AAQ3REA6</accession>
<protein>
    <submittedName>
        <fullName evidence="1">Uncharacterized protein</fullName>
    </submittedName>
</protein>
<gene>
    <name evidence="1" type="ORF">R9X50_00775500</name>
</gene>
<dbReference type="PANTHER" id="PTHR36587">
    <property type="entry name" value="EXPRESSION SITE-ASSOCIATED GENE 3 (ESAG3)-LIKE PROTEIN"/>
    <property type="match status" value="1"/>
</dbReference>
<dbReference type="CDD" id="cd22997">
    <property type="entry name" value="GT_LH"/>
    <property type="match status" value="1"/>
</dbReference>
<reference evidence="1 2" key="1">
    <citation type="submission" date="2023-11" db="EMBL/GenBank/DDBJ databases">
        <title>An acidophilic fungus is an integral part of prey digestion in a carnivorous sundew plant.</title>
        <authorList>
            <person name="Tsai I.J."/>
        </authorList>
    </citation>
    <scope>NUCLEOTIDE SEQUENCE [LARGE SCALE GENOMIC DNA]</scope>
    <source>
        <strain evidence="1">169a</strain>
    </source>
</reference>
<evidence type="ECO:0000313" key="1">
    <source>
        <dbReference type="EMBL" id="WPH04858.1"/>
    </source>
</evidence>
<evidence type="ECO:0000313" key="2">
    <source>
        <dbReference type="Proteomes" id="UP001303373"/>
    </source>
</evidence>
<dbReference type="EMBL" id="CP138593">
    <property type="protein sequence ID" value="WPH04858.1"/>
    <property type="molecule type" value="Genomic_DNA"/>
</dbReference>
<dbReference type="Proteomes" id="UP001303373">
    <property type="component" value="Chromosome 14"/>
</dbReference>
<dbReference type="PANTHER" id="PTHR36587:SF2">
    <property type="entry name" value="EXPRESSION SITE-ASSOCIATED GENE 3 (ESAG3)-LIKE PROTEIN"/>
    <property type="match status" value="1"/>
</dbReference>
<keyword evidence="2" id="KW-1185">Reference proteome</keyword>
<sequence>MDVLRSVLPRNTGYSLVEGGRLTKSKFTDSTLRQWLVARGKAVGLFAISLTLLIFYNILPHPASHDELSSDATFKKSANFHVVMPVVKADENVCRFVVSGGVLGYPAPIFTNWSEEFDDPDEAHVAKVKGLLDWTNRLDASHDDDLALVIESHDVWMQLRPQNLIDRYFEINRRADRRLKSEFGDITRDHDVRQDIVFAGQGDCEPWSQDDPGCYAIPTSILESDLTIKPKTSTWRSKSNKRIQFDQPHLNAAIALGTVKAMRKLFEQAMNEIDMGTHLGSNQNLFSHIYGKQELWREVLRRDTLQSGGLKGDTDRKARNKLTSNWNEEHLDEIRTIAAERENATFEFGIGVDYASEISLSTAYAQDNGQWIKLPDSTTSTSTRLSNDIANALPPFWTFSVEPLPRWTTWHDVPLYTYIPTTTTPALLHLPALSASHPMNQPANGAAQSKMWSSMFFHRYARVLFDAFVYAPVLPVATSGYDVAHQRDWWTMDWAKAGMHKGGIGGWTPYGEFCQEFVPGIFGDGKGEWSVPDWN</sequence>
<dbReference type="AlphaFoldDB" id="A0AAQ3REA6"/>
<name>A0AAQ3REA6_9PEZI</name>
<proteinExistence type="predicted"/>
<organism evidence="1 2">
    <name type="scientific">Acrodontium crateriforme</name>
    <dbReference type="NCBI Taxonomy" id="150365"/>
    <lineage>
        <taxon>Eukaryota</taxon>
        <taxon>Fungi</taxon>
        <taxon>Dikarya</taxon>
        <taxon>Ascomycota</taxon>
        <taxon>Pezizomycotina</taxon>
        <taxon>Dothideomycetes</taxon>
        <taxon>Dothideomycetidae</taxon>
        <taxon>Mycosphaerellales</taxon>
        <taxon>Teratosphaeriaceae</taxon>
        <taxon>Acrodontium</taxon>
    </lineage>
</organism>